<evidence type="ECO:0000259" key="7">
    <source>
        <dbReference type="Pfam" id="PF02838"/>
    </source>
</evidence>
<dbReference type="InterPro" id="IPR015883">
    <property type="entry name" value="Glyco_hydro_20_cat"/>
</dbReference>
<name>A0ABQ3UQX8_9CHLR</name>
<gene>
    <name evidence="8" type="ORF">KSB_35710</name>
</gene>
<dbReference type="InterPro" id="IPR015882">
    <property type="entry name" value="HEX_bac_N"/>
</dbReference>
<feature type="domain" description="Glycoside hydrolase family 20 catalytic" evidence="6">
    <location>
        <begin position="147"/>
        <end position="491"/>
    </location>
</feature>
<evidence type="ECO:0000313" key="8">
    <source>
        <dbReference type="EMBL" id="GHO55096.1"/>
    </source>
</evidence>
<keyword evidence="5" id="KW-0326">Glycosidase</keyword>
<reference evidence="8 9" key="1">
    <citation type="journal article" date="2021" name="Int. J. Syst. Evol. Microbiol.">
        <title>Reticulibacter mediterranei gen. nov., sp. nov., within the new family Reticulibacteraceae fam. nov., and Ktedonospora formicarum gen. nov., sp. nov., Ktedonobacter robiniae sp. nov., Dictyobacter formicarum sp. nov. and Dictyobacter arantiisoli sp. nov., belonging to the class Ktedonobacteria.</title>
        <authorList>
            <person name="Yabe S."/>
            <person name="Zheng Y."/>
            <person name="Wang C.M."/>
            <person name="Sakai Y."/>
            <person name="Abe K."/>
            <person name="Yokota A."/>
            <person name="Donadio S."/>
            <person name="Cavaletti L."/>
            <person name="Monciardini P."/>
        </authorList>
    </citation>
    <scope>NUCLEOTIDE SEQUENCE [LARGE SCALE GENOMIC DNA]</scope>
    <source>
        <strain evidence="8 9">SOSP1-30</strain>
    </source>
</reference>
<dbReference type="SUPFAM" id="SSF55545">
    <property type="entry name" value="beta-N-acetylhexosaminidase-like domain"/>
    <property type="match status" value="1"/>
</dbReference>
<dbReference type="PANTHER" id="PTHR22600:SF57">
    <property type="entry name" value="BETA-N-ACETYLHEXOSAMINIDASE"/>
    <property type="match status" value="1"/>
</dbReference>
<feature type="domain" description="Beta-hexosaminidase bacterial type N-terminal" evidence="7">
    <location>
        <begin position="12"/>
        <end position="143"/>
    </location>
</feature>
<keyword evidence="4" id="KW-0378">Hydrolase</keyword>
<evidence type="ECO:0000259" key="6">
    <source>
        <dbReference type="Pfam" id="PF00728"/>
    </source>
</evidence>
<dbReference type="Gene3D" id="3.20.20.80">
    <property type="entry name" value="Glycosidases"/>
    <property type="match status" value="1"/>
</dbReference>
<accession>A0ABQ3UQX8</accession>
<dbReference type="PRINTS" id="PR00738">
    <property type="entry name" value="GLHYDRLASE20"/>
</dbReference>
<dbReference type="InterPro" id="IPR029018">
    <property type="entry name" value="Hex-like_dom2"/>
</dbReference>
<dbReference type="Pfam" id="PF00728">
    <property type="entry name" value="Glyco_hydro_20"/>
    <property type="match status" value="1"/>
</dbReference>
<dbReference type="EC" id="3.2.1.52" evidence="3"/>
<sequence>MHVRVPLNHPELSILPQPASIVREEGYFQLTQDTVIVTDQETQAIGTLLANMLAPALGFLLSVLTDEHTHLPTISLSIDSQLAHLGQEGYMLKVTAGQATLRAAHPAGVFYATQTLRQLLPVEIFSSTPVSRTWTIPAVSIEDFPRFSWRGCMLDSARHFIPMQEVIKLIDVLAFHKINVLHLHLTDDQGWRIEIKKYPKLTEIGAYRRETVIGHARRPQGYDSTPHGGFYSQDDLREIVAYAADRFMTVVPEIDMPGHAQSAIAAYPELGVLKAPVEVATTWGIHPYLYNPTEAVFQFLKDVLSEVMAIFPSTFIHIGGDEAIKDQWQDSQQVQALIKALKLKDEDELQSWFLSQIRTFLAHNNRRLLGWDEILDGGLPSGATVMSWRGMDGGIMAAQSHHDVVMTPTSSVYLDYYQSNDPAEPLAIGGYLPVDKVYAFDPTPTVLTPEQAQHILGAQCNLWSEYVQTTEHLEYLLFPRAIALSEVVWTPKERLEFSDFRGRLAAHEARLASLNVNFRPVEKLDQEQMFPARADLVVPGGF</sequence>
<evidence type="ECO:0000256" key="5">
    <source>
        <dbReference type="ARBA" id="ARBA00023295"/>
    </source>
</evidence>
<keyword evidence="9" id="KW-1185">Reference proteome</keyword>
<proteinExistence type="inferred from homology"/>
<dbReference type="InterPro" id="IPR017853">
    <property type="entry name" value="GH"/>
</dbReference>
<dbReference type="PANTHER" id="PTHR22600">
    <property type="entry name" value="BETA-HEXOSAMINIDASE"/>
    <property type="match status" value="1"/>
</dbReference>
<organism evidence="8 9">
    <name type="scientific">Ktedonobacter robiniae</name>
    <dbReference type="NCBI Taxonomy" id="2778365"/>
    <lineage>
        <taxon>Bacteria</taxon>
        <taxon>Bacillati</taxon>
        <taxon>Chloroflexota</taxon>
        <taxon>Ktedonobacteria</taxon>
        <taxon>Ktedonobacterales</taxon>
        <taxon>Ktedonobacteraceae</taxon>
        <taxon>Ktedonobacter</taxon>
    </lineage>
</organism>
<comment type="caution">
    <text evidence="8">The sequence shown here is derived from an EMBL/GenBank/DDBJ whole genome shotgun (WGS) entry which is preliminary data.</text>
</comment>
<protein>
    <recommendedName>
        <fullName evidence="3">beta-N-acetylhexosaminidase</fullName>
        <ecNumber evidence="3">3.2.1.52</ecNumber>
    </recommendedName>
</protein>
<dbReference type="PIRSF" id="PIRSF001093">
    <property type="entry name" value="B-hxosamndse_ab_euk"/>
    <property type="match status" value="1"/>
</dbReference>
<dbReference type="EMBL" id="BNJG01000001">
    <property type="protein sequence ID" value="GHO55096.1"/>
    <property type="molecule type" value="Genomic_DNA"/>
</dbReference>
<dbReference type="RefSeq" id="WP_201371733.1">
    <property type="nucleotide sequence ID" value="NZ_BNJG01000001.1"/>
</dbReference>
<evidence type="ECO:0000256" key="2">
    <source>
        <dbReference type="ARBA" id="ARBA00006285"/>
    </source>
</evidence>
<dbReference type="Proteomes" id="UP000654345">
    <property type="component" value="Unassembled WGS sequence"/>
</dbReference>
<comment type="similarity">
    <text evidence="2">Belongs to the glycosyl hydrolase 20 family.</text>
</comment>
<evidence type="ECO:0000256" key="1">
    <source>
        <dbReference type="ARBA" id="ARBA00001231"/>
    </source>
</evidence>
<evidence type="ECO:0000256" key="4">
    <source>
        <dbReference type="ARBA" id="ARBA00022801"/>
    </source>
</evidence>
<comment type="catalytic activity">
    <reaction evidence="1">
        <text>Hydrolysis of terminal non-reducing N-acetyl-D-hexosamine residues in N-acetyl-beta-D-hexosaminides.</text>
        <dbReference type="EC" id="3.2.1.52"/>
    </reaction>
</comment>
<dbReference type="SUPFAM" id="SSF51445">
    <property type="entry name" value="(Trans)glycosidases"/>
    <property type="match status" value="1"/>
</dbReference>
<dbReference type="Pfam" id="PF02838">
    <property type="entry name" value="Glyco_hydro_20b"/>
    <property type="match status" value="1"/>
</dbReference>
<dbReference type="InterPro" id="IPR025705">
    <property type="entry name" value="Beta_hexosaminidase_sua/sub"/>
</dbReference>
<dbReference type="CDD" id="cd06563">
    <property type="entry name" value="GH20_chitobiase-like"/>
    <property type="match status" value="1"/>
</dbReference>
<evidence type="ECO:0000256" key="3">
    <source>
        <dbReference type="ARBA" id="ARBA00012663"/>
    </source>
</evidence>
<evidence type="ECO:0000313" key="9">
    <source>
        <dbReference type="Proteomes" id="UP000654345"/>
    </source>
</evidence>
<dbReference type="Gene3D" id="3.30.379.10">
    <property type="entry name" value="Chitobiase/beta-hexosaminidase domain 2-like"/>
    <property type="match status" value="1"/>
</dbReference>